<keyword evidence="9" id="KW-0812">Transmembrane</keyword>
<dbReference type="CDD" id="cd16917">
    <property type="entry name" value="HATPase_UhpB-NarQ-NarX-like"/>
    <property type="match status" value="1"/>
</dbReference>
<dbReference type="InterPro" id="IPR003594">
    <property type="entry name" value="HATPase_dom"/>
</dbReference>
<evidence type="ECO:0000256" key="6">
    <source>
        <dbReference type="ARBA" id="ARBA00022777"/>
    </source>
</evidence>
<dbReference type="Gene3D" id="3.30.565.10">
    <property type="entry name" value="Histidine kinase-like ATPase, C-terminal domain"/>
    <property type="match status" value="1"/>
</dbReference>
<evidence type="ECO:0000256" key="5">
    <source>
        <dbReference type="ARBA" id="ARBA00022741"/>
    </source>
</evidence>
<dbReference type="Pfam" id="PF07730">
    <property type="entry name" value="HisKA_3"/>
    <property type="match status" value="1"/>
</dbReference>
<keyword evidence="4" id="KW-0808">Transferase</keyword>
<evidence type="ECO:0000256" key="7">
    <source>
        <dbReference type="ARBA" id="ARBA00022840"/>
    </source>
</evidence>
<sequence length="389" mass="40724">MTATPHAPSPQKGRSVAAWCAALLQPVAAVSSVLVLPDPSLTQTLLTAVTMALLAPLMRRNPLAALVLGLLSLAATATQEVPSWTLAVLLVGCDMMIVYIGAVRRRRFALGAGTLAFAAQLACSFSLMTDLIPWGNVLLPYFMSQITGLLLGQMIRERRAHEEAIRQQAAAQAVTAERLSIARELHDVIAHSVGVIAIQAGMGRRVIDTQPEQARNALAAIEASSRETLFGLRRTLVALRRSDADAADAAAALSPLGPAPGLAEIDKLLASAGDAGVAAELRWHGERGPLPPEVDLAAFRIVQEALTNVVRHAGVERCLVTIDRSSDDEVVVTVADPGRGGVVSGTGFGILGMEERVGLLGGRFRAGPGRDGGFQVEARLPVPGAVVAP</sequence>
<evidence type="ECO:0000256" key="3">
    <source>
        <dbReference type="ARBA" id="ARBA00022553"/>
    </source>
</evidence>
<feature type="domain" description="Signal transduction histidine kinase subgroup 3 dimerisation and phosphoacceptor" evidence="11">
    <location>
        <begin position="177"/>
        <end position="242"/>
    </location>
</feature>
<keyword evidence="13" id="KW-1185">Reference proteome</keyword>
<feature type="domain" description="Histidine kinase/HSP90-like ATPase" evidence="10">
    <location>
        <begin position="297"/>
        <end position="383"/>
    </location>
</feature>
<dbReference type="GO" id="GO:0000155">
    <property type="term" value="F:phosphorelay sensor kinase activity"/>
    <property type="evidence" value="ECO:0007669"/>
    <property type="project" value="InterPro"/>
</dbReference>
<dbReference type="PANTHER" id="PTHR24421">
    <property type="entry name" value="NITRATE/NITRITE SENSOR PROTEIN NARX-RELATED"/>
    <property type="match status" value="1"/>
</dbReference>
<dbReference type="GO" id="GO:0046983">
    <property type="term" value="F:protein dimerization activity"/>
    <property type="evidence" value="ECO:0007669"/>
    <property type="project" value="InterPro"/>
</dbReference>
<protein>
    <recommendedName>
        <fullName evidence="2">histidine kinase</fullName>
        <ecNumber evidence="2">2.7.13.3</ecNumber>
    </recommendedName>
</protein>
<dbReference type="Proteomes" id="UP000314251">
    <property type="component" value="Unassembled WGS sequence"/>
</dbReference>
<keyword evidence="3" id="KW-0597">Phosphoprotein</keyword>
<comment type="caution">
    <text evidence="12">The sequence shown here is derived from an EMBL/GenBank/DDBJ whole genome shotgun (WGS) entry which is preliminary data.</text>
</comment>
<evidence type="ECO:0000313" key="12">
    <source>
        <dbReference type="EMBL" id="KAB8162253.1"/>
    </source>
</evidence>
<keyword evidence="5" id="KW-0547">Nucleotide-binding</keyword>
<gene>
    <name evidence="12" type="ORF">FH607_022465</name>
</gene>
<evidence type="ECO:0000256" key="1">
    <source>
        <dbReference type="ARBA" id="ARBA00000085"/>
    </source>
</evidence>
<evidence type="ECO:0000259" key="11">
    <source>
        <dbReference type="Pfam" id="PF07730"/>
    </source>
</evidence>
<evidence type="ECO:0000256" key="8">
    <source>
        <dbReference type="ARBA" id="ARBA00023012"/>
    </source>
</evidence>
<evidence type="ECO:0000256" key="2">
    <source>
        <dbReference type="ARBA" id="ARBA00012438"/>
    </source>
</evidence>
<keyword evidence="9" id="KW-1133">Transmembrane helix</keyword>
<dbReference type="OrthoDB" id="227596at2"/>
<dbReference type="GO" id="GO:0016020">
    <property type="term" value="C:membrane"/>
    <property type="evidence" value="ECO:0007669"/>
    <property type="project" value="InterPro"/>
</dbReference>
<keyword evidence="9" id="KW-0472">Membrane</keyword>
<keyword evidence="7" id="KW-0067">ATP-binding</keyword>
<dbReference type="InterPro" id="IPR050482">
    <property type="entry name" value="Sensor_HK_TwoCompSys"/>
</dbReference>
<feature type="transmembrane region" description="Helical" evidence="9">
    <location>
        <begin position="108"/>
        <end position="128"/>
    </location>
</feature>
<dbReference type="SUPFAM" id="SSF55874">
    <property type="entry name" value="ATPase domain of HSP90 chaperone/DNA topoisomerase II/histidine kinase"/>
    <property type="match status" value="1"/>
</dbReference>
<dbReference type="PANTHER" id="PTHR24421:SF10">
    <property type="entry name" value="NITRATE_NITRITE SENSOR PROTEIN NARQ"/>
    <property type="match status" value="1"/>
</dbReference>
<evidence type="ECO:0000313" key="13">
    <source>
        <dbReference type="Proteomes" id="UP000314251"/>
    </source>
</evidence>
<organism evidence="12 13">
    <name type="scientific">Streptomyces mimosae</name>
    <dbReference type="NCBI Taxonomy" id="2586635"/>
    <lineage>
        <taxon>Bacteria</taxon>
        <taxon>Bacillati</taxon>
        <taxon>Actinomycetota</taxon>
        <taxon>Actinomycetes</taxon>
        <taxon>Kitasatosporales</taxon>
        <taxon>Streptomycetaceae</taxon>
        <taxon>Streptomyces</taxon>
    </lineage>
</organism>
<name>A0A5N6A2C2_9ACTN</name>
<dbReference type="Pfam" id="PF02518">
    <property type="entry name" value="HATPase_c"/>
    <property type="match status" value="1"/>
</dbReference>
<keyword evidence="8" id="KW-0902">Two-component regulatory system</keyword>
<evidence type="ECO:0000256" key="4">
    <source>
        <dbReference type="ARBA" id="ARBA00022679"/>
    </source>
</evidence>
<evidence type="ECO:0000259" key="10">
    <source>
        <dbReference type="Pfam" id="PF02518"/>
    </source>
</evidence>
<dbReference type="InterPro" id="IPR036890">
    <property type="entry name" value="HATPase_C_sf"/>
</dbReference>
<dbReference type="RefSeq" id="WP_139671570.1">
    <property type="nucleotide sequence ID" value="NZ_VDLY02000015.1"/>
</dbReference>
<dbReference type="EC" id="2.7.13.3" evidence="2"/>
<dbReference type="InterPro" id="IPR011712">
    <property type="entry name" value="Sig_transdc_His_kin_sub3_dim/P"/>
</dbReference>
<dbReference type="EMBL" id="VDLY02000015">
    <property type="protein sequence ID" value="KAB8162253.1"/>
    <property type="molecule type" value="Genomic_DNA"/>
</dbReference>
<dbReference type="Gene3D" id="1.20.5.1930">
    <property type="match status" value="1"/>
</dbReference>
<comment type="catalytic activity">
    <reaction evidence="1">
        <text>ATP + protein L-histidine = ADP + protein N-phospho-L-histidine.</text>
        <dbReference type="EC" id="2.7.13.3"/>
    </reaction>
</comment>
<accession>A0A5N6A2C2</accession>
<dbReference type="AlphaFoldDB" id="A0A5N6A2C2"/>
<proteinExistence type="predicted"/>
<keyword evidence="6 12" id="KW-0418">Kinase</keyword>
<feature type="transmembrane region" description="Helical" evidence="9">
    <location>
        <begin position="62"/>
        <end position="78"/>
    </location>
</feature>
<reference evidence="12" key="1">
    <citation type="submission" date="2019-10" db="EMBL/GenBank/DDBJ databases">
        <title>Nonomuraea sp. nov., isolated from Phyllanthus amarus.</title>
        <authorList>
            <person name="Klykleung N."/>
            <person name="Tanasupawat S."/>
        </authorList>
    </citation>
    <scope>NUCLEOTIDE SEQUENCE [LARGE SCALE GENOMIC DNA]</scope>
    <source>
        <strain evidence="12">3MP-10</strain>
    </source>
</reference>
<evidence type="ECO:0000256" key="9">
    <source>
        <dbReference type="SAM" id="Phobius"/>
    </source>
</evidence>
<feature type="transmembrane region" description="Helical" evidence="9">
    <location>
        <begin position="84"/>
        <end position="101"/>
    </location>
</feature>
<dbReference type="GO" id="GO:0005524">
    <property type="term" value="F:ATP binding"/>
    <property type="evidence" value="ECO:0007669"/>
    <property type="project" value="UniProtKB-KW"/>
</dbReference>